<reference evidence="7 8" key="1">
    <citation type="submission" date="2016-05" db="EMBL/GenBank/DDBJ databases">
        <title>Microbial solvent formation.</title>
        <authorList>
            <person name="Poehlein A."/>
            <person name="Montoya Solano J.D."/>
            <person name="Flitsch S."/>
            <person name="Krabben P."/>
            <person name="Duerre P."/>
            <person name="Daniel R."/>
        </authorList>
    </citation>
    <scope>NUCLEOTIDE SEQUENCE [LARGE SCALE GENOMIC DNA]</scope>
    <source>
        <strain evidence="7 8">DSM 2619</strain>
    </source>
</reference>
<organism evidence="7 8">
    <name type="scientific">Clostridium puniceum</name>
    <dbReference type="NCBI Taxonomy" id="29367"/>
    <lineage>
        <taxon>Bacteria</taxon>
        <taxon>Bacillati</taxon>
        <taxon>Bacillota</taxon>
        <taxon>Clostridia</taxon>
        <taxon>Eubacteriales</taxon>
        <taxon>Clostridiaceae</taxon>
        <taxon>Clostridium</taxon>
    </lineage>
</organism>
<evidence type="ECO:0000259" key="6">
    <source>
        <dbReference type="Pfam" id="PF01420"/>
    </source>
</evidence>
<dbReference type="PANTHER" id="PTHR43140:SF1">
    <property type="entry name" value="TYPE I RESTRICTION ENZYME ECOKI SPECIFICITY SUBUNIT"/>
    <property type="match status" value="1"/>
</dbReference>
<dbReference type="EMBL" id="LZZM01000159">
    <property type="protein sequence ID" value="OOM76983.1"/>
    <property type="molecule type" value="Genomic_DNA"/>
</dbReference>
<dbReference type="Proteomes" id="UP000190890">
    <property type="component" value="Unassembled WGS sequence"/>
</dbReference>
<accession>A0A1S8TGT5</accession>
<dbReference type="OrthoDB" id="9795776at2"/>
<comment type="similarity">
    <text evidence="1">Belongs to the type-I restriction system S methylase family.</text>
</comment>
<dbReference type="STRING" id="29367.CLPUN_25090"/>
<dbReference type="InterPro" id="IPR000055">
    <property type="entry name" value="Restrct_endonuc_typeI_TRD"/>
</dbReference>
<dbReference type="GO" id="GO:0009307">
    <property type="term" value="P:DNA restriction-modification system"/>
    <property type="evidence" value="ECO:0007669"/>
    <property type="project" value="UniProtKB-KW"/>
</dbReference>
<keyword evidence="2" id="KW-0680">Restriction system</keyword>
<evidence type="ECO:0000256" key="1">
    <source>
        <dbReference type="ARBA" id="ARBA00010923"/>
    </source>
</evidence>
<evidence type="ECO:0000256" key="4">
    <source>
        <dbReference type="ARBA" id="ARBA00038652"/>
    </source>
</evidence>
<keyword evidence="5" id="KW-0175">Coiled coil</keyword>
<dbReference type="Gene3D" id="3.90.220.20">
    <property type="entry name" value="DNA methylase specificity domains"/>
    <property type="match status" value="2"/>
</dbReference>
<feature type="coiled-coil region" evidence="5">
    <location>
        <begin position="522"/>
        <end position="556"/>
    </location>
</feature>
<dbReference type="InterPro" id="IPR051212">
    <property type="entry name" value="Type-I_RE_S_subunit"/>
</dbReference>
<evidence type="ECO:0000313" key="7">
    <source>
        <dbReference type="EMBL" id="OOM76983.1"/>
    </source>
</evidence>
<evidence type="ECO:0000256" key="5">
    <source>
        <dbReference type="SAM" id="Coils"/>
    </source>
</evidence>
<keyword evidence="8" id="KW-1185">Reference proteome</keyword>
<feature type="domain" description="Type I restriction modification DNA specificity" evidence="6">
    <location>
        <begin position="365"/>
        <end position="544"/>
    </location>
</feature>
<dbReference type="PANTHER" id="PTHR43140">
    <property type="entry name" value="TYPE-1 RESTRICTION ENZYME ECOKI SPECIFICITY PROTEIN"/>
    <property type="match status" value="1"/>
</dbReference>
<dbReference type="SUPFAM" id="SSF116734">
    <property type="entry name" value="DNA methylase specificity domain"/>
    <property type="match status" value="2"/>
</dbReference>
<keyword evidence="3" id="KW-0238">DNA-binding</keyword>
<name>A0A1S8TGT5_9CLOT</name>
<dbReference type="CDD" id="cd00093">
    <property type="entry name" value="HTH_XRE"/>
    <property type="match status" value="1"/>
</dbReference>
<dbReference type="SUPFAM" id="SSF47413">
    <property type="entry name" value="lambda repressor-like DNA-binding domains"/>
    <property type="match status" value="1"/>
</dbReference>
<gene>
    <name evidence="7" type="primary">hsdS</name>
    <name evidence="7" type="ORF">CLPUN_25090</name>
</gene>
<comment type="subunit">
    <text evidence="4">The methyltransferase is composed of M and S polypeptides.</text>
</comment>
<dbReference type="InterPro" id="IPR044946">
    <property type="entry name" value="Restrct_endonuc_typeI_TRD_sf"/>
</dbReference>
<evidence type="ECO:0000313" key="8">
    <source>
        <dbReference type="Proteomes" id="UP000190890"/>
    </source>
</evidence>
<feature type="domain" description="Type I restriction modification DNA specificity" evidence="6">
    <location>
        <begin position="83"/>
        <end position="256"/>
    </location>
</feature>
<sequence>MDMMLEQFKTIFDRPEKVKKLREVILDLALMGKLVGQDPNDEHASVLLERIREEKERLVRENKIKKEKPLEEISKEEIHFEVPQGWKCFRLGNYINFIGGQQPPKSTFKYSYEEGLIRLIQIRDYKSDSNITYVPMDKAKKFCDSNDIMIGRYGPPIFQILRGLKGAYNVALMKAEPVGGFITQDYLYYLLKDPKLLKLLEGLASRTCGQDGIDMIALKKYVTALPPLGEQTRIVEKIDSLMAFCDKLEQSLAKKVHYGILSAKSVFNSIANATTTEELEETLRFILSNFKDLSLGDNAVKELKNCILQLAVRGKLVPQDPSDEPAEILLEKIRTEKEQLIKEKNIKKEKPLSEISEEEKPWELPQGWKWIRLGDLTQKIGAGSTPKGGRNVYLDSGIKFIRSQNVYNDRLIINNIAFISEETNNKMSGSIVKAKDILMNITGGSIGRCCIVPDNFDIGNVNQHVSIVRVVDYSIKEFLHTILISPYIFNSIMNIQVGISREGLSITKLANFLIPTPPLAEQKRIVEKVDLLMRLCDELENNIEKSKKNSERLMQSVLQDVFNDNNEENNQLSFGEFIKQKRKEKGITITNMLESLKDVKSSDYTKIEEGFVKPEQFIIEKIANALKLSETETKYLKKLKNKTDMEKCLDSDYEMKIAARRINKN</sequence>
<dbReference type="InterPro" id="IPR010982">
    <property type="entry name" value="Lambda_DNA-bd_dom_sf"/>
</dbReference>
<dbReference type="AlphaFoldDB" id="A0A1S8TGT5"/>
<dbReference type="GO" id="GO:0003677">
    <property type="term" value="F:DNA binding"/>
    <property type="evidence" value="ECO:0007669"/>
    <property type="project" value="UniProtKB-KW"/>
</dbReference>
<comment type="caution">
    <text evidence="7">The sequence shown here is derived from an EMBL/GenBank/DDBJ whole genome shotgun (WGS) entry which is preliminary data.</text>
</comment>
<proteinExistence type="inferred from homology"/>
<evidence type="ECO:0000256" key="2">
    <source>
        <dbReference type="ARBA" id="ARBA00022747"/>
    </source>
</evidence>
<dbReference type="Gene3D" id="1.10.260.40">
    <property type="entry name" value="lambda repressor-like DNA-binding domains"/>
    <property type="match status" value="1"/>
</dbReference>
<dbReference type="RefSeq" id="WP_077847635.1">
    <property type="nucleotide sequence ID" value="NZ_LZZM01000159.1"/>
</dbReference>
<dbReference type="Pfam" id="PF01420">
    <property type="entry name" value="Methylase_S"/>
    <property type="match status" value="2"/>
</dbReference>
<dbReference type="InterPro" id="IPR001387">
    <property type="entry name" value="Cro/C1-type_HTH"/>
</dbReference>
<evidence type="ECO:0000256" key="3">
    <source>
        <dbReference type="ARBA" id="ARBA00023125"/>
    </source>
</evidence>
<protein>
    <submittedName>
        <fullName evidence="7">Type-1 restriction enzyme EcoKI specificity protein</fullName>
    </submittedName>
</protein>
<dbReference type="CDD" id="cd17256">
    <property type="entry name" value="RMtype1_S_EcoJA65PI-TRD1-CR1_like"/>
    <property type="match status" value="1"/>
</dbReference>